<dbReference type="EMBL" id="JAEPBG010000045">
    <property type="protein sequence ID" value="MBK4739255.1"/>
    <property type="molecule type" value="Genomic_DNA"/>
</dbReference>
<evidence type="ECO:0000256" key="3">
    <source>
        <dbReference type="ARBA" id="ARBA00023163"/>
    </source>
</evidence>
<keyword evidence="3" id="KW-0804">Transcription</keyword>
<dbReference type="Proteomes" id="UP000622890">
    <property type="component" value="Unassembled WGS sequence"/>
</dbReference>
<reference evidence="5" key="1">
    <citation type="submission" date="2021-01" db="EMBL/GenBank/DDBJ databases">
        <title>Genome sequence of strain Noviherbaspirillum sp. DKR-6.</title>
        <authorList>
            <person name="Chaudhary D.K."/>
        </authorList>
    </citation>
    <scope>NUCLEOTIDE SEQUENCE</scope>
    <source>
        <strain evidence="5">DKR-6</strain>
    </source>
</reference>
<evidence type="ECO:0000313" key="5">
    <source>
        <dbReference type="EMBL" id="MBK4739255.1"/>
    </source>
</evidence>
<feature type="domain" description="HTH gntR-type" evidence="4">
    <location>
        <begin position="19"/>
        <end position="86"/>
    </location>
</feature>
<accession>A0A934W9P9</accession>
<dbReference type="InterPro" id="IPR036390">
    <property type="entry name" value="WH_DNA-bd_sf"/>
</dbReference>
<dbReference type="InterPro" id="IPR011711">
    <property type="entry name" value="GntR_C"/>
</dbReference>
<dbReference type="SUPFAM" id="SSF46785">
    <property type="entry name" value="Winged helix' DNA-binding domain"/>
    <property type="match status" value="1"/>
</dbReference>
<dbReference type="InterPro" id="IPR000524">
    <property type="entry name" value="Tscrpt_reg_HTH_GntR"/>
</dbReference>
<dbReference type="Gene3D" id="1.20.120.530">
    <property type="entry name" value="GntR ligand-binding domain-like"/>
    <property type="match status" value="1"/>
</dbReference>
<dbReference type="InterPro" id="IPR008920">
    <property type="entry name" value="TF_FadR/GntR_C"/>
</dbReference>
<dbReference type="CDD" id="cd07377">
    <property type="entry name" value="WHTH_GntR"/>
    <property type="match status" value="1"/>
</dbReference>
<gene>
    <name evidence="5" type="ORF">JJB74_32095</name>
</gene>
<dbReference type="PRINTS" id="PR00035">
    <property type="entry name" value="HTHGNTR"/>
</dbReference>
<dbReference type="PANTHER" id="PTHR43537:SF49">
    <property type="entry name" value="TRANSCRIPTIONAL REGULATORY PROTEIN"/>
    <property type="match status" value="1"/>
</dbReference>
<evidence type="ECO:0000256" key="2">
    <source>
        <dbReference type="ARBA" id="ARBA00023125"/>
    </source>
</evidence>
<dbReference type="SUPFAM" id="SSF48008">
    <property type="entry name" value="GntR ligand-binding domain-like"/>
    <property type="match status" value="1"/>
</dbReference>
<dbReference type="InterPro" id="IPR036388">
    <property type="entry name" value="WH-like_DNA-bd_sf"/>
</dbReference>
<keyword evidence="6" id="KW-1185">Reference proteome</keyword>
<dbReference type="Pfam" id="PF07729">
    <property type="entry name" value="FCD"/>
    <property type="match status" value="1"/>
</dbReference>
<keyword evidence="2" id="KW-0238">DNA-binding</keyword>
<dbReference type="SMART" id="SM00345">
    <property type="entry name" value="HTH_GNTR"/>
    <property type="match status" value="1"/>
</dbReference>
<evidence type="ECO:0000259" key="4">
    <source>
        <dbReference type="PROSITE" id="PS50949"/>
    </source>
</evidence>
<dbReference type="PANTHER" id="PTHR43537">
    <property type="entry name" value="TRANSCRIPTIONAL REGULATOR, GNTR FAMILY"/>
    <property type="match status" value="1"/>
</dbReference>
<organism evidence="5 6">
    <name type="scientific">Noviherbaspirillum pedocola</name>
    <dbReference type="NCBI Taxonomy" id="2801341"/>
    <lineage>
        <taxon>Bacteria</taxon>
        <taxon>Pseudomonadati</taxon>
        <taxon>Pseudomonadota</taxon>
        <taxon>Betaproteobacteria</taxon>
        <taxon>Burkholderiales</taxon>
        <taxon>Oxalobacteraceae</taxon>
        <taxon>Noviherbaspirillum</taxon>
    </lineage>
</organism>
<protein>
    <submittedName>
        <fullName evidence="5">GntR family transcriptional regulator</fullName>
    </submittedName>
</protein>
<dbReference type="Pfam" id="PF00392">
    <property type="entry name" value="GntR"/>
    <property type="match status" value="1"/>
</dbReference>
<dbReference type="RefSeq" id="WP_200598620.1">
    <property type="nucleotide sequence ID" value="NZ_JAEPBG010000045.1"/>
</dbReference>
<dbReference type="GO" id="GO:0003677">
    <property type="term" value="F:DNA binding"/>
    <property type="evidence" value="ECO:0007669"/>
    <property type="project" value="UniProtKB-KW"/>
</dbReference>
<proteinExistence type="predicted"/>
<comment type="caution">
    <text evidence="5">The sequence shown here is derived from an EMBL/GenBank/DDBJ whole genome shotgun (WGS) entry which is preliminary data.</text>
</comment>
<dbReference type="AlphaFoldDB" id="A0A934W9P9"/>
<dbReference type="PROSITE" id="PS50949">
    <property type="entry name" value="HTH_GNTR"/>
    <property type="match status" value="1"/>
</dbReference>
<evidence type="ECO:0000313" key="6">
    <source>
        <dbReference type="Proteomes" id="UP000622890"/>
    </source>
</evidence>
<keyword evidence="1" id="KW-0805">Transcription regulation</keyword>
<sequence length="231" mass="26170">MDLSRLPLISTTSHHANMVKNPPDIEGILRERITRREILPGAKLKENPLAEEFGVNRARIRQALGVLEQRGLVTRIPNQGAIVATFDAESLFKIYDVFELLEGLCARLAVQNTKPESWQDLVDLFSSTLADAISNGNCEQMYFAVKTYRARTIEAADNPTLNDFLSSIWDKTEVMIRRTLILPGRAEQSFLEHREIVAAMRAGDALKAEQLKVESMRKARKVLEKYKDFVL</sequence>
<evidence type="ECO:0000256" key="1">
    <source>
        <dbReference type="ARBA" id="ARBA00023015"/>
    </source>
</evidence>
<dbReference type="SMART" id="SM00895">
    <property type="entry name" value="FCD"/>
    <property type="match status" value="1"/>
</dbReference>
<dbReference type="GO" id="GO:0003700">
    <property type="term" value="F:DNA-binding transcription factor activity"/>
    <property type="evidence" value="ECO:0007669"/>
    <property type="project" value="InterPro"/>
</dbReference>
<name>A0A934W9P9_9BURK</name>
<dbReference type="Gene3D" id="1.10.10.10">
    <property type="entry name" value="Winged helix-like DNA-binding domain superfamily/Winged helix DNA-binding domain"/>
    <property type="match status" value="1"/>
</dbReference>